<dbReference type="PANTHER" id="PTHR19446">
    <property type="entry name" value="REVERSE TRANSCRIPTASES"/>
    <property type="match status" value="1"/>
</dbReference>
<name>A0A016UQ91_9BILA</name>
<comment type="caution">
    <text evidence="1">The sequence shown here is derived from an EMBL/GenBank/DDBJ whole genome shotgun (WGS) entry which is preliminary data.</text>
</comment>
<reference evidence="2" key="1">
    <citation type="journal article" date="2015" name="Nat. Genet.">
        <title>The genome and transcriptome of the zoonotic hookworm Ancylostoma ceylanicum identify infection-specific gene families.</title>
        <authorList>
            <person name="Schwarz E.M."/>
            <person name="Hu Y."/>
            <person name="Antoshechkin I."/>
            <person name="Miller M.M."/>
            <person name="Sternberg P.W."/>
            <person name="Aroian R.V."/>
        </authorList>
    </citation>
    <scope>NUCLEOTIDE SEQUENCE</scope>
    <source>
        <strain evidence="2">HY135</strain>
    </source>
</reference>
<dbReference type="STRING" id="53326.A0A016UQ91"/>
<sequence length="154" mass="17687">MTLRCPDGMTSSSRRVMEKVTCDFYSKLFDSNVHLPPCHPREDGFVIPSVLPSEVRHAIKSMKNRTAPCPDRIRPEHLKNVPPPLVNTLARLFTRYLSECKVPSQWKTSRTVLLYKKGDPQNIGNYRSICLLSVVYKLFTRVIINRIEITLDEG</sequence>
<keyword evidence="2" id="KW-1185">Reference proteome</keyword>
<dbReference type="OrthoDB" id="407509at2759"/>
<dbReference type="EMBL" id="JARK01001367">
    <property type="protein sequence ID" value="EYC17375.1"/>
    <property type="molecule type" value="Genomic_DNA"/>
</dbReference>
<gene>
    <name evidence="1" type="primary">Acey_s0031.g2435</name>
    <name evidence="1" type="ORF">Y032_0031g2435</name>
</gene>
<evidence type="ECO:0000313" key="1">
    <source>
        <dbReference type="EMBL" id="EYC17375.1"/>
    </source>
</evidence>
<evidence type="ECO:0000313" key="2">
    <source>
        <dbReference type="Proteomes" id="UP000024635"/>
    </source>
</evidence>
<organism evidence="1 2">
    <name type="scientific">Ancylostoma ceylanicum</name>
    <dbReference type="NCBI Taxonomy" id="53326"/>
    <lineage>
        <taxon>Eukaryota</taxon>
        <taxon>Metazoa</taxon>
        <taxon>Ecdysozoa</taxon>
        <taxon>Nematoda</taxon>
        <taxon>Chromadorea</taxon>
        <taxon>Rhabditida</taxon>
        <taxon>Rhabditina</taxon>
        <taxon>Rhabditomorpha</taxon>
        <taxon>Strongyloidea</taxon>
        <taxon>Ancylostomatidae</taxon>
        <taxon>Ancylostomatinae</taxon>
        <taxon>Ancylostoma</taxon>
    </lineage>
</organism>
<dbReference type="AlphaFoldDB" id="A0A016UQ91"/>
<protein>
    <recommendedName>
        <fullName evidence="3">Reverse transcriptase domain-containing protein</fullName>
    </recommendedName>
</protein>
<evidence type="ECO:0008006" key="3">
    <source>
        <dbReference type="Google" id="ProtNLM"/>
    </source>
</evidence>
<proteinExistence type="predicted"/>
<accession>A0A016UQ91</accession>
<dbReference type="Proteomes" id="UP000024635">
    <property type="component" value="Unassembled WGS sequence"/>
</dbReference>